<sequence>DALEFIDTTFKQTMKPLRYFHTTFVRLMHREAPLDLDYTRFNGWLAFQFQIDHDIQHHLESVIEVIYECILNNETKARQDPSIQFKTSASTNRLYDMMERLMDAISSKECFSDTTVNYIALISQWAGKPSRLCRIDSTCVPVKTCQDVRKRQSSIQHTYHALSKHRDTLDCHQQAFLAICHHLHQATGSIVNVSNQTSDFVPLQKVILAEISQVTQQVYGSYLEWKLVCCQAIDKRTRGWLSFLKLMVQFADLWLVDLERSGCMHVFVSLVVQYHLMPVLVDKVSASNKGIKSLYSLLYQCMESSPIEALLDLLDYTTQKHVTIRQDVSRELQKIGNQITYVEENEGLSDDIVKKVMMLAILSPHETMNKLIELCLKNKHQYKAILPMLKQLQLPFKSIIWETCYAMFRAGENPLNENTFQFIKACCEPSDQHLPAVLTSDETTWSLIDIKELLTEICLGIESHLYSGVEKESHIEHNVFMTRLYLTLFDACCQSFEAKPMVWTEQALETVLKDIPVVLHCPLHTFALGLVRFLNERHESKDNNIQQFKQQLVLQDWELALSCFEKVLVLIRYGIQKNIYTNNSLDEPKDWQSRMLLFPLIKKPFKVPSSLIHLTGELHGTFEKQDDYGHTNGLYSLFLACKLSPRMTDRLFQYASEWTHNTLFLYKHPFEASFVQRLLEHVLHPQHYSSVSTEYPHLLQHFLGQLYDSFDCYTLLRDYEHYEPQASLLPIIQKLNQQDMRLFYSVLYTVQLLKNQKKECLDKQDRYYATSLIKVLQGLKNWHQLSHSGRYVSYAALRKTVKSLSASELYYPLLITPDSISERALSVLTLFYMCLACDKKDPFVYDSLKRFILQIMEGLIDNPSRQQFAKMVQQQPKSRITHWKKKSKSGDYVATMKIRPLFVPEEQALLSPVFIQDLFQTQLTQQKDTLYFI</sequence>
<keyword evidence="2" id="KW-1185">Reference proteome</keyword>
<feature type="non-terminal residue" evidence="1">
    <location>
        <position position="1"/>
    </location>
</feature>
<comment type="caution">
    <text evidence="1">The sequence shown here is derived from an EMBL/GenBank/DDBJ whole genome shotgun (WGS) entry which is preliminary data.</text>
</comment>
<protein>
    <submittedName>
        <fullName evidence="1">Uncharacterized protein</fullName>
    </submittedName>
</protein>
<evidence type="ECO:0000313" key="2">
    <source>
        <dbReference type="Proteomes" id="UP000253551"/>
    </source>
</evidence>
<dbReference type="Proteomes" id="UP000253551">
    <property type="component" value="Unassembled WGS sequence"/>
</dbReference>
<gene>
    <name evidence="1" type="ORF">CU098_012976</name>
</gene>
<name>A0A367KTY4_RHIST</name>
<dbReference type="OrthoDB" id="2290055at2759"/>
<evidence type="ECO:0000313" key="1">
    <source>
        <dbReference type="EMBL" id="RCI05580.1"/>
    </source>
</evidence>
<reference evidence="1 2" key="1">
    <citation type="journal article" date="2018" name="G3 (Bethesda)">
        <title>Phylogenetic and Phylogenomic Definition of Rhizopus Species.</title>
        <authorList>
            <person name="Gryganskyi A.P."/>
            <person name="Golan J."/>
            <person name="Dolatabadi S."/>
            <person name="Mondo S."/>
            <person name="Robb S."/>
            <person name="Idnurm A."/>
            <person name="Muszewska A."/>
            <person name="Steczkiewicz K."/>
            <person name="Masonjones S."/>
            <person name="Liao H.L."/>
            <person name="Gajdeczka M.T."/>
            <person name="Anike F."/>
            <person name="Vuek A."/>
            <person name="Anishchenko I.M."/>
            <person name="Voigt K."/>
            <person name="de Hoog G.S."/>
            <person name="Smith M.E."/>
            <person name="Heitman J."/>
            <person name="Vilgalys R."/>
            <person name="Stajich J.E."/>
        </authorList>
    </citation>
    <scope>NUCLEOTIDE SEQUENCE [LARGE SCALE GENOMIC DNA]</scope>
    <source>
        <strain evidence="1 2">LSU 92-RS-03</strain>
    </source>
</reference>
<dbReference type="AlphaFoldDB" id="A0A367KTY4"/>
<dbReference type="EMBL" id="PJQM01000355">
    <property type="protein sequence ID" value="RCI05580.1"/>
    <property type="molecule type" value="Genomic_DNA"/>
</dbReference>
<accession>A0A367KTY4</accession>
<organism evidence="1 2">
    <name type="scientific">Rhizopus stolonifer</name>
    <name type="common">Rhizopus nigricans</name>
    <dbReference type="NCBI Taxonomy" id="4846"/>
    <lineage>
        <taxon>Eukaryota</taxon>
        <taxon>Fungi</taxon>
        <taxon>Fungi incertae sedis</taxon>
        <taxon>Mucoromycota</taxon>
        <taxon>Mucoromycotina</taxon>
        <taxon>Mucoromycetes</taxon>
        <taxon>Mucorales</taxon>
        <taxon>Mucorineae</taxon>
        <taxon>Rhizopodaceae</taxon>
        <taxon>Rhizopus</taxon>
    </lineage>
</organism>
<proteinExistence type="predicted"/>